<dbReference type="GO" id="GO:0016705">
    <property type="term" value="F:oxidoreductase activity, acting on paired donors, with incorporation or reduction of molecular oxygen"/>
    <property type="evidence" value="ECO:0007669"/>
    <property type="project" value="InterPro"/>
</dbReference>
<dbReference type="GO" id="GO:0004497">
    <property type="term" value="F:monooxygenase activity"/>
    <property type="evidence" value="ECO:0007669"/>
    <property type="project" value="UniProtKB-KW"/>
</dbReference>
<dbReference type="Pfam" id="PF00067">
    <property type="entry name" value="p450"/>
    <property type="match status" value="1"/>
</dbReference>
<evidence type="ECO:0000256" key="5">
    <source>
        <dbReference type="ARBA" id="ARBA00022723"/>
    </source>
</evidence>
<evidence type="ECO:0000313" key="10">
    <source>
        <dbReference type="EMBL" id="EGT39237.1"/>
    </source>
</evidence>
<evidence type="ECO:0000256" key="1">
    <source>
        <dbReference type="ARBA" id="ARBA00001971"/>
    </source>
</evidence>
<dbReference type="PANTHER" id="PTHR24291:SF118">
    <property type="entry name" value="CYTOCHROME P450"/>
    <property type="match status" value="1"/>
</dbReference>
<dbReference type="STRING" id="135651.G0NWQ7"/>
<evidence type="ECO:0000256" key="6">
    <source>
        <dbReference type="ARBA" id="ARBA00023004"/>
    </source>
</evidence>
<keyword evidence="4 8" id="KW-0349">Heme</keyword>
<dbReference type="HOGENOM" id="CLU_001570_5_7_1"/>
<comment type="cofactor">
    <cofactor evidence="1 8">
        <name>heme</name>
        <dbReference type="ChEBI" id="CHEBI:30413"/>
    </cofactor>
</comment>
<evidence type="ECO:0000256" key="3">
    <source>
        <dbReference type="ARBA" id="ARBA00010617"/>
    </source>
</evidence>
<dbReference type="InterPro" id="IPR036396">
    <property type="entry name" value="Cyt_P450_sf"/>
</dbReference>
<comment type="function">
    <text evidence="2">May be involved in the metabolism of insect hormones and in the breakdown of synthetic insecticides.</text>
</comment>
<gene>
    <name evidence="10" type="ORF">CAEBREN_03411</name>
</gene>
<dbReference type="InterPro" id="IPR001128">
    <property type="entry name" value="Cyt_P450"/>
</dbReference>
<evidence type="ECO:0000313" key="11">
    <source>
        <dbReference type="Proteomes" id="UP000008068"/>
    </source>
</evidence>
<dbReference type="PRINTS" id="PR00385">
    <property type="entry name" value="P450"/>
</dbReference>
<dbReference type="AlphaFoldDB" id="G0NWQ7"/>
<dbReference type="GO" id="GO:0005506">
    <property type="term" value="F:iron ion binding"/>
    <property type="evidence" value="ECO:0007669"/>
    <property type="project" value="InterPro"/>
</dbReference>
<keyword evidence="11" id="KW-1185">Reference proteome</keyword>
<evidence type="ECO:0000256" key="9">
    <source>
        <dbReference type="RuleBase" id="RU000461"/>
    </source>
</evidence>
<keyword evidence="7 9" id="KW-0503">Monooxygenase</keyword>
<dbReference type="Proteomes" id="UP000008068">
    <property type="component" value="Unassembled WGS sequence"/>
</dbReference>
<dbReference type="EMBL" id="GL379966">
    <property type="protein sequence ID" value="EGT39237.1"/>
    <property type="molecule type" value="Genomic_DNA"/>
</dbReference>
<comment type="similarity">
    <text evidence="3 9">Belongs to the cytochrome P450 family.</text>
</comment>
<dbReference type="InterPro" id="IPR002403">
    <property type="entry name" value="Cyt_P450_E_grp-IV"/>
</dbReference>
<protein>
    <submittedName>
        <fullName evidence="10">Uncharacterized protein</fullName>
    </submittedName>
</protein>
<dbReference type="GO" id="GO:0005789">
    <property type="term" value="C:endoplasmic reticulum membrane"/>
    <property type="evidence" value="ECO:0007669"/>
    <property type="project" value="UniProtKB-SubCell"/>
</dbReference>
<dbReference type="InterPro" id="IPR050196">
    <property type="entry name" value="Cytochrome_P450_Monoox"/>
</dbReference>
<dbReference type="eggNOG" id="KOG0157">
    <property type="taxonomic scope" value="Eukaryota"/>
</dbReference>
<dbReference type="PROSITE" id="PS00086">
    <property type="entry name" value="CYTOCHROME_P450"/>
    <property type="match status" value="1"/>
</dbReference>
<keyword evidence="5 8" id="KW-0479">Metal-binding</keyword>
<dbReference type="SUPFAM" id="SSF48264">
    <property type="entry name" value="Cytochrome P450"/>
    <property type="match status" value="1"/>
</dbReference>
<evidence type="ECO:0000256" key="7">
    <source>
        <dbReference type="ARBA" id="ARBA00023033"/>
    </source>
</evidence>
<dbReference type="PRINTS" id="PR00465">
    <property type="entry name" value="EP450IV"/>
</dbReference>
<dbReference type="Gene3D" id="1.10.630.10">
    <property type="entry name" value="Cytochrome P450"/>
    <property type="match status" value="1"/>
</dbReference>
<dbReference type="PANTHER" id="PTHR24291">
    <property type="entry name" value="CYTOCHROME P450 FAMILY 4"/>
    <property type="match status" value="1"/>
</dbReference>
<proteinExistence type="inferred from homology"/>
<dbReference type="OrthoDB" id="1470350at2759"/>
<name>G0NWQ7_CAEBE</name>
<organism evidence="11">
    <name type="scientific">Caenorhabditis brenneri</name>
    <name type="common">Nematode worm</name>
    <dbReference type="NCBI Taxonomy" id="135651"/>
    <lineage>
        <taxon>Eukaryota</taxon>
        <taxon>Metazoa</taxon>
        <taxon>Ecdysozoa</taxon>
        <taxon>Nematoda</taxon>
        <taxon>Chromadorea</taxon>
        <taxon>Rhabditida</taxon>
        <taxon>Rhabditina</taxon>
        <taxon>Rhabditomorpha</taxon>
        <taxon>Rhabditoidea</taxon>
        <taxon>Rhabditidae</taxon>
        <taxon>Peloderinae</taxon>
        <taxon>Caenorhabditis</taxon>
    </lineage>
</organism>
<dbReference type="InParanoid" id="G0NWQ7"/>
<dbReference type="GO" id="GO:0020037">
    <property type="term" value="F:heme binding"/>
    <property type="evidence" value="ECO:0007669"/>
    <property type="project" value="InterPro"/>
</dbReference>
<evidence type="ECO:0000256" key="8">
    <source>
        <dbReference type="PIRSR" id="PIRSR602403-1"/>
    </source>
</evidence>
<dbReference type="InterPro" id="IPR017972">
    <property type="entry name" value="Cyt_P450_CS"/>
</dbReference>
<sequence length="143" mass="16131">MFGGHDTTTTSCSWTYWNLEDLLTNIHPFSDGYIIPAGANVSIAPVILHSNHHVFKNPENFDPDRFLPEECSKRHPYDFVPFSAGIKNCIGQKFSISNEKVMVAHLVRNFDIKPMLKFNETLPCFEAVAKPSKGIPVKLTRPV</sequence>
<keyword evidence="9" id="KW-0560">Oxidoreductase</keyword>
<evidence type="ECO:0000256" key="2">
    <source>
        <dbReference type="ARBA" id="ARBA00003690"/>
    </source>
</evidence>
<evidence type="ECO:0000256" key="4">
    <source>
        <dbReference type="ARBA" id="ARBA00022617"/>
    </source>
</evidence>
<dbReference type="OMA" id="CHYELRS"/>
<feature type="binding site" description="axial binding residue" evidence="8">
    <location>
        <position position="89"/>
    </location>
    <ligand>
        <name>heme</name>
        <dbReference type="ChEBI" id="CHEBI:30413"/>
    </ligand>
    <ligandPart>
        <name>Fe</name>
        <dbReference type="ChEBI" id="CHEBI:18248"/>
    </ligandPart>
</feature>
<accession>G0NWQ7</accession>
<keyword evidence="6 8" id="KW-0408">Iron</keyword>
<reference evidence="11" key="1">
    <citation type="submission" date="2011-07" db="EMBL/GenBank/DDBJ databases">
        <authorList>
            <consortium name="Caenorhabditis brenneri Sequencing and Analysis Consortium"/>
            <person name="Wilson R.K."/>
        </authorList>
    </citation>
    <scope>NUCLEOTIDE SEQUENCE [LARGE SCALE GENOMIC DNA]</scope>
    <source>
        <strain evidence="11">PB2801</strain>
    </source>
</reference>